<dbReference type="Proteomes" id="UP001364617">
    <property type="component" value="Unassembled WGS sequence"/>
</dbReference>
<dbReference type="AlphaFoldDB" id="A0AAN9CNJ7"/>
<accession>A0AAN9CNJ7</accession>
<name>A0AAN9CNJ7_9TELE</name>
<keyword evidence="2" id="KW-1185">Reference proteome</keyword>
<protein>
    <submittedName>
        <fullName evidence="1">Uncharacterized protein</fullName>
    </submittedName>
</protein>
<organism evidence="1 2">
    <name type="scientific">Phoxinus phoxinus</name>
    <name type="common">Eurasian minnow</name>
    <dbReference type="NCBI Taxonomy" id="58324"/>
    <lineage>
        <taxon>Eukaryota</taxon>
        <taxon>Metazoa</taxon>
        <taxon>Chordata</taxon>
        <taxon>Craniata</taxon>
        <taxon>Vertebrata</taxon>
        <taxon>Euteleostomi</taxon>
        <taxon>Actinopterygii</taxon>
        <taxon>Neopterygii</taxon>
        <taxon>Teleostei</taxon>
        <taxon>Ostariophysi</taxon>
        <taxon>Cypriniformes</taxon>
        <taxon>Leuciscidae</taxon>
        <taxon>Phoxininae</taxon>
        <taxon>Phoxinus</taxon>
    </lineage>
</organism>
<comment type="caution">
    <text evidence="1">The sequence shown here is derived from an EMBL/GenBank/DDBJ whole genome shotgun (WGS) entry which is preliminary data.</text>
</comment>
<evidence type="ECO:0000313" key="2">
    <source>
        <dbReference type="Proteomes" id="UP001364617"/>
    </source>
</evidence>
<evidence type="ECO:0000313" key="1">
    <source>
        <dbReference type="EMBL" id="KAK7139144.1"/>
    </source>
</evidence>
<reference evidence="1 2" key="1">
    <citation type="submission" date="2024-02" db="EMBL/GenBank/DDBJ databases">
        <title>Chromosome-level genome assembly of the Eurasian Minnow (Phoxinus phoxinus).</title>
        <authorList>
            <person name="Oriowo T.O."/>
            <person name="Martin S."/>
            <person name="Stange M."/>
            <person name="Chrysostomakis Y."/>
            <person name="Brown T."/>
            <person name="Winkler S."/>
            <person name="Kukowka S."/>
            <person name="Myers E.W."/>
            <person name="Bohne A."/>
        </authorList>
    </citation>
    <scope>NUCLEOTIDE SEQUENCE [LARGE SCALE GENOMIC DNA]</scope>
    <source>
        <strain evidence="1">ZFMK-TIS-60720</strain>
        <tissue evidence="1">Whole Organism</tissue>
    </source>
</reference>
<gene>
    <name evidence="1" type="ORF">R3I93_016314</name>
</gene>
<dbReference type="EMBL" id="JAYKXH010000017">
    <property type="protein sequence ID" value="KAK7139144.1"/>
    <property type="molecule type" value="Genomic_DNA"/>
</dbReference>
<proteinExistence type="predicted"/>
<sequence length="79" mass="9250">MDMNANRKFIDNIRAGEQEACEWEVQCWIGESCAGSERNVPSYRDGGSMETWRVEMQDRWRQGERWRSQVAHGRQAKGT</sequence>